<evidence type="ECO:0000256" key="13">
    <source>
        <dbReference type="SAM" id="Phobius"/>
    </source>
</evidence>
<name>A0ABR2D4U4_9ROSI</name>
<dbReference type="EC" id="2.7.11.1" evidence="2"/>
<dbReference type="InterPro" id="IPR011009">
    <property type="entry name" value="Kinase-like_dom_sf"/>
</dbReference>
<dbReference type="Pfam" id="PF07714">
    <property type="entry name" value="PK_Tyr_Ser-Thr"/>
    <property type="match status" value="1"/>
</dbReference>
<reference evidence="16 17" key="1">
    <citation type="journal article" date="2024" name="G3 (Bethesda)">
        <title>Genome assembly of Hibiscus sabdariffa L. provides insights into metabolisms of medicinal natural products.</title>
        <authorList>
            <person name="Kim T."/>
        </authorList>
    </citation>
    <scope>NUCLEOTIDE SEQUENCE [LARGE SCALE GENOMIC DNA]</scope>
    <source>
        <strain evidence="16">TK-2024</strain>
        <tissue evidence="16">Old leaves</tissue>
    </source>
</reference>
<keyword evidence="5 14" id="KW-0732">Signal</keyword>
<dbReference type="SUPFAM" id="SSF56112">
    <property type="entry name" value="Protein kinase-like (PK-like)"/>
    <property type="match status" value="1"/>
</dbReference>
<keyword evidence="8" id="KW-0325">Glycoprotein</keyword>
<evidence type="ECO:0000256" key="7">
    <source>
        <dbReference type="ARBA" id="ARBA00023136"/>
    </source>
</evidence>
<keyword evidence="4 13" id="KW-0812">Transmembrane</keyword>
<keyword evidence="3" id="KW-0418">Kinase</keyword>
<keyword evidence="3" id="KW-0808">Transferase</keyword>
<keyword evidence="6 13" id="KW-1133">Transmembrane helix</keyword>
<evidence type="ECO:0000256" key="2">
    <source>
        <dbReference type="ARBA" id="ARBA00012513"/>
    </source>
</evidence>
<dbReference type="PROSITE" id="PS50011">
    <property type="entry name" value="PROTEIN_KINASE_DOM"/>
    <property type="match status" value="1"/>
</dbReference>
<keyword evidence="7 13" id="KW-0472">Membrane</keyword>
<evidence type="ECO:0000256" key="9">
    <source>
        <dbReference type="ARBA" id="ARBA00047899"/>
    </source>
</evidence>
<feature type="binding site" evidence="11">
    <location>
        <position position="347"/>
    </location>
    <ligand>
        <name>ATP</name>
        <dbReference type="ChEBI" id="CHEBI:30616"/>
    </ligand>
</feature>
<evidence type="ECO:0000256" key="4">
    <source>
        <dbReference type="ARBA" id="ARBA00022692"/>
    </source>
</evidence>
<feature type="transmembrane region" description="Helical" evidence="13">
    <location>
        <begin position="247"/>
        <end position="280"/>
    </location>
</feature>
<gene>
    <name evidence="16" type="ORF">V6N12_060317</name>
</gene>
<dbReference type="Pfam" id="PF14380">
    <property type="entry name" value="WAK_assoc"/>
    <property type="match status" value="1"/>
</dbReference>
<evidence type="ECO:0000256" key="12">
    <source>
        <dbReference type="SAM" id="MobiDB-lite"/>
    </source>
</evidence>
<evidence type="ECO:0000256" key="8">
    <source>
        <dbReference type="ARBA" id="ARBA00023180"/>
    </source>
</evidence>
<dbReference type="Pfam" id="PF13947">
    <property type="entry name" value="GUB_WAK_bind"/>
    <property type="match status" value="1"/>
</dbReference>
<feature type="chain" id="PRO_5047522015" description="non-specific serine/threonine protein kinase" evidence="14">
    <location>
        <begin position="26"/>
        <end position="621"/>
    </location>
</feature>
<feature type="compositionally biased region" description="Polar residues" evidence="12">
    <location>
        <begin position="593"/>
        <end position="608"/>
    </location>
</feature>
<keyword evidence="11" id="KW-0067">ATP-binding</keyword>
<comment type="catalytic activity">
    <reaction evidence="9">
        <text>L-threonyl-[protein] + ATP = O-phospho-L-threonyl-[protein] + ADP + H(+)</text>
        <dbReference type="Rhea" id="RHEA:46608"/>
        <dbReference type="Rhea" id="RHEA-COMP:11060"/>
        <dbReference type="Rhea" id="RHEA-COMP:11605"/>
        <dbReference type="ChEBI" id="CHEBI:15378"/>
        <dbReference type="ChEBI" id="CHEBI:30013"/>
        <dbReference type="ChEBI" id="CHEBI:30616"/>
        <dbReference type="ChEBI" id="CHEBI:61977"/>
        <dbReference type="ChEBI" id="CHEBI:456216"/>
        <dbReference type="EC" id="2.7.11.1"/>
    </reaction>
</comment>
<dbReference type="InterPro" id="IPR017441">
    <property type="entry name" value="Protein_kinase_ATP_BS"/>
</dbReference>
<dbReference type="PROSITE" id="PS00107">
    <property type="entry name" value="PROTEIN_KINASE_ATP"/>
    <property type="match status" value="1"/>
</dbReference>
<evidence type="ECO:0000256" key="10">
    <source>
        <dbReference type="ARBA" id="ARBA00048679"/>
    </source>
</evidence>
<feature type="signal peptide" evidence="14">
    <location>
        <begin position="1"/>
        <end position="25"/>
    </location>
</feature>
<dbReference type="InterPro" id="IPR000719">
    <property type="entry name" value="Prot_kinase_dom"/>
</dbReference>
<evidence type="ECO:0000256" key="1">
    <source>
        <dbReference type="ARBA" id="ARBA00004479"/>
    </source>
</evidence>
<evidence type="ECO:0000313" key="17">
    <source>
        <dbReference type="Proteomes" id="UP001472677"/>
    </source>
</evidence>
<dbReference type="Gene3D" id="3.30.200.20">
    <property type="entry name" value="Phosphorylase Kinase, domain 1"/>
    <property type="match status" value="1"/>
</dbReference>
<feature type="domain" description="Protein kinase" evidence="15">
    <location>
        <begin position="318"/>
        <end position="582"/>
    </location>
</feature>
<keyword evidence="3" id="KW-0723">Serine/threonine-protein kinase</keyword>
<dbReference type="InterPro" id="IPR032872">
    <property type="entry name" value="WAK_assoc_C"/>
</dbReference>
<organism evidence="16 17">
    <name type="scientific">Hibiscus sabdariffa</name>
    <name type="common">roselle</name>
    <dbReference type="NCBI Taxonomy" id="183260"/>
    <lineage>
        <taxon>Eukaryota</taxon>
        <taxon>Viridiplantae</taxon>
        <taxon>Streptophyta</taxon>
        <taxon>Embryophyta</taxon>
        <taxon>Tracheophyta</taxon>
        <taxon>Spermatophyta</taxon>
        <taxon>Magnoliopsida</taxon>
        <taxon>eudicotyledons</taxon>
        <taxon>Gunneridae</taxon>
        <taxon>Pentapetalae</taxon>
        <taxon>rosids</taxon>
        <taxon>malvids</taxon>
        <taxon>Malvales</taxon>
        <taxon>Malvaceae</taxon>
        <taxon>Malvoideae</taxon>
        <taxon>Hibiscus</taxon>
    </lineage>
</organism>
<dbReference type="InterPro" id="IPR045874">
    <property type="entry name" value="LRK10/LRL21-25-like"/>
</dbReference>
<dbReference type="PANTHER" id="PTHR27009">
    <property type="entry name" value="RUST RESISTANCE KINASE LR10-RELATED"/>
    <property type="match status" value="1"/>
</dbReference>
<comment type="catalytic activity">
    <reaction evidence="10">
        <text>L-seryl-[protein] + ATP = O-phospho-L-seryl-[protein] + ADP + H(+)</text>
        <dbReference type="Rhea" id="RHEA:17989"/>
        <dbReference type="Rhea" id="RHEA-COMP:9863"/>
        <dbReference type="Rhea" id="RHEA-COMP:11604"/>
        <dbReference type="ChEBI" id="CHEBI:15378"/>
        <dbReference type="ChEBI" id="CHEBI:29999"/>
        <dbReference type="ChEBI" id="CHEBI:30616"/>
        <dbReference type="ChEBI" id="CHEBI:83421"/>
        <dbReference type="ChEBI" id="CHEBI:456216"/>
        <dbReference type="EC" id="2.7.11.1"/>
    </reaction>
</comment>
<feature type="region of interest" description="Disordered" evidence="12">
    <location>
        <begin position="585"/>
        <end position="621"/>
    </location>
</feature>
<keyword evidence="17" id="KW-1185">Reference proteome</keyword>
<dbReference type="InterPro" id="IPR001245">
    <property type="entry name" value="Ser-Thr/Tyr_kinase_cat_dom"/>
</dbReference>
<dbReference type="Proteomes" id="UP001472677">
    <property type="component" value="Unassembled WGS sequence"/>
</dbReference>
<comment type="subcellular location">
    <subcellularLocation>
        <location evidence="1">Membrane</location>
        <topology evidence="1">Single-pass type I membrane protein</topology>
    </subcellularLocation>
</comment>
<comment type="caution">
    <text evidence="16">The sequence shown here is derived from an EMBL/GenBank/DDBJ whole genome shotgun (WGS) entry which is preliminary data.</text>
</comment>
<evidence type="ECO:0000256" key="6">
    <source>
        <dbReference type="ARBA" id="ARBA00022989"/>
    </source>
</evidence>
<sequence length="621" mass="69297">MEKQASAAPLFPLFIFLFFVPSFHARTLQQCSSSCGDLKNIGYPFRLEGDPAGCGDVGFQLSCQNNNATILNLRGGKYYVKAISYGERTIRIVDVNLADGRCGLPYRSLSMGEATEDGRFPSLITFWQANFFNCSGRIPELADSRVPCLSGNTFHVYVNFSNRNLFPYEIPGTCRVISRVPTSSKNELNYAYNETTLKLLASGFDLRWSVECRDCQALGYSCVYRSNNDQRIFQCETIYDEYYVAQLLFYMAYLASYFIFDIAMVVRFIFVPLVVFAFLLHKCLTSRKTVVDAESLGLGLKLSTPKRYSYTEILAMTNNLERKLGQGEFGSVYKGQLLPNGCLVAVKLLVESKISEENFVNQVSSLGKIEHANVIKLVGFCSQGSKRALVYDYMPNGSLDKHIFSHSVHLSWEKLHELALGIAQGIEFLHITCAACVGRLNIKPQNVLLDQNFVPKITDFFLAKLTPEKYDSVSIGASNEVTEHMAPESISRDYGAVSCKTDVYSFGMLLLQMAGRRRNVSESTSWFYDQVGDTKDVQLEGATENGTILARKMIAAGLWCIQTNASDRPSITGVVEMLQGEFEDLQKPPKPVSLSQHGHTGELQSDSPKQLLIPMSVERSA</sequence>
<evidence type="ECO:0000256" key="5">
    <source>
        <dbReference type="ARBA" id="ARBA00022729"/>
    </source>
</evidence>
<keyword evidence="11" id="KW-0547">Nucleotide-binding</keyword>
<evidence type="ECO:0000259" key="15">
    <source>
        <dbReference type="PROSITE" id="PS50011"/>
    </source>
</evidence>
<evidence type="ECO:0000256" key="3">
    <source>
        <dbReference type="ARBA" id="ARBA00022527"/>
    </source>
</evidence>
<proteinExistence type="predicted"/>
<evidence type="ECO:0000313" key="16">
    <source>
        <dbReference type="EMBL" id="KAK8529538.1"/>
    </source>
</evidence>
<dbReference type="InterPro" id="IPR025287">
    <property type="entry name" value="WAK_GUB"/>
</dbReference>
<dbReference type="EMBL" id="JBBPBM010000036">
    <property type="protein sequence ID" value="KAK8529538.1"/>
    <property type="molecule type" value="Genomic_DNA"/>
</dbReference>
<evidence type="ECO:0000256" key="14">
    <source>
        <dbReference type="SAM" id="SignalP"/>
    </source>
</evidence>
<accession>A0ABR2D4U4</accession>
<dbReference type="Gene3D" id="1.10.510.10">
    <property type="entry name" value="Transferase(Phosphotransferase) domain 1"/>
    <property type="match status" value="1"/>
</dbReference>
<protein>
    <recommendedName>
        <fullName evidence="2">non-specific serine/threonine protein kinase</fullName>
        <ecNumber evidence="2">2.7.11.1</ecNumber>
    </recommendedName>
</protein>
<evidence type="ECO:0000256" key="11">
    <source>
        <dbReference type="PROSITE-ProRule" id="PRU10141"/>
    </source>
</evidence>